<dbReference type="Gene3D" id="3.20.20.100">
    <property type="entry name" value="NADP-dependent oxidoreductase domain"/>
    <property type="match status" value="1"/>
</dbReference>
<organism evidence="2 3">
    <name type="scientific">Reticulomyxa filosa</name>
    <dbReference type="NCBI Taxonomy" id="46433"/>
    <lineage>
        <taxon>Eukaryota</taxon>
        <taxon>Sar</taxon>
        <taxon>Rhizaria</taxon>
        <taxon>Retaria</taxon>
        <taxon>Foraminifera</taxon>
        <taxon>Monothalamids</taxon>
        <taxon>Reticulomyxidae</taxon>
        <taxon>Reticulomyxa</taxon>
    </lineage>
</organism>
<dbReference type="Pfam" id="PF00248">
    <property type="entry name" value="Aldo_ket_red"/>
    <property type="match status" value="2"/>
</dbReference>
<feature type="domain" description="NADP-dependent oxidoreductase" evidence="1">
    <location>
        <begin position="24"/>
        <end position="69"/>
    </location>
</feature>
<dbReference type="EMBL" id="ASPP01000272">
    <property type="protein sequence ID" value="ETO36803.1"/>
    <property type="molecule type" value="Genomic_DNA"/>
</dbReference>
<evidence type="ECO:0000313" key="3">
    <source>
        <dbReference type="Proteomes" id="UP000023152"/>
    </source>
</evidence>
<dbReference type="CDD" id="cd19071">
    <property type="entry name" value="AKR_AKR1-5-like"/>
    <property type="match status" value="1"/>
</dbReference>
<dbReference type="InterPro" id="IPR036812">
    <property type="entry name" value="NAD(P)_OxRdtase_dom_sf"/>
</dbReference>
<reference evidence="2 3" key="1">
    <citation type="journal article" date="2013" name="Curr. Biol.">
        <title>The Genome of the Foraminiferan Reticulomyxa filosa.</title>
        <authorList>
            <person name="Glockner G."/>
            <person name="Hulsmann N."/>
            <person name="Schleicher M."/>
            <person name="Noegel A.A."/>
            <person name="Eichinger L."/>
            <person name="Gallinger C."/>
            <person name="Pawlowski J."/>
            <person name="Sierra R."/>
            <person name="Euteneuer U."/>
            <person name="Pillet L."/>
            <person name="Moustafa A."/>
            <person name="Platzer M."/>
            <person name="Groth M."/>
            <person name="Szafranski K."/>
            <person name="Schliwa M."/>
        </authorList>
    </citation>
    <scope>NUCLEOTIDE SEQUENCE [LARGE SCALE GENOMIC DNA]</scope>
</reference>
<proteinExistence type="predicted"/>
<dbReference type="InterPro" id="IPR020471">
    <property type="entry name" value="AKR"/>
</dbReference>
<keyword evidence="3" id="KW-1185">Reference proteome</keyword>
<dbReference type="AlphaFoldDB" id="X6PFB2"/>
<sequence>MKKKGDGRLFPTIKLNDKKEIPALGFGTWCLGQREDRTFDKKVIHDAIQHAVKIGFRHIDCAQDYLNEQAKRKGRHVYTFFSSAPFINKCHCNILIANLKKEEKKKRIEILQNKKKTFLYLVGDALKELFNDKVVKREDLFITSKLNQPYHSAKHVELALQKTLLDLDLEYLDLYLIHWPMAFDFVDYGKNANQRGWNEGKYNPWDTKVNPHISIQETWKAMEELVKKGFVKSIGVSNFNVQLLRDLLSYATIPPVVNQVESHPYLTQSGLVKFCADNKIVVEAYSPLASPGHYSKTDPVLLNDKTLIKIANKHGKTPAQVALKWNLMRGENVVVITKASNPQRISENHSLLDFSLTDDDMKTLNSLKENHRYLRPQEWSVTKGIYLFD</sequence>
<evidence type="ECO:0000313" key="2">
    <source>
        <dbReference type="EMBL" id="ETO36803.1"/>
    </source>
</evidence>
<accession>X6PFB2</accession>
<dbReference type="InterPro" id="IPR018170">
    <property type="entry name" value="Aldo/ket_reductase_CS"/>
</dbReference>
<dbReference type="GO" id="GO:0016491">
    <property type="term" value="F:oxidoreductase activity"/>
    <property type="evidence" value="ECO:0007669"/>
    <property type="project" value="InterPro"/>
</dbReference>
<protein>
    <submittedName>
        <fullName evidence="2">Aldo-keto oxidoreductase</fullName>
    </submittedName>
</protein>
<dbReference type="InterPro" id="IPR023210">
    <property type="entry name" value="NADP_OxRdtase_dom"/>
</dbReference>
<comment type="caution">
    <text evidence="2">The sequence shown here is derived from an EMBL/GenBank/DDBJ whole genome shotgun (WGS) entry which is preliminary data.</text>
</comment>
<dbReference type="OrthoDB" id="416253at2759"/>
<dbReference type="PANTHER" id="PTHR11732">
    <property type="entry name" value="ALDO/KETO REDUCTASE"/>
    <property type="match status" value="1"/>
</dbReference>
<dbReference type="OMA" id="DMYLVHT"/>
<name>X6PFB2_RETFI</name>
<dbReference type="SUPFAM" id="SSF51430">
    <property type="entry name" value="NAD(P)-linked oxidoreductase"/>
    <property type="match status" value="2"/>
</dbReference>
<feature type="domain" description="NADP-dependent oxidoreductase" evidence="1">
    <location>
        <begin position="121"/>
        <end position="368"/>
    </location>
</feature>
<gene>
    <name evidence="2" type="ORF">RFI_00258</name>
</gene>
<evidence type="ECO:0000259" key="1">
    <source>
        <dbReference type="Pfam" id="PF00248"/>
    </source>
</evidence>
<dbReference type="Proteomes" id="UP000023152">
    <property type="component" value="Unassembled WGS sequence"/>
</dbReference>
<dbReference type="PROSITE" id="PS00062">
    <property type="entry name" value="ALDOKETO_REDUCTASE_2"/>
    <property type="match status" value="1"/>
</dbReference>